<evidence type="ECO:0000313" key="10">
    <source>
        <dbReference type="Proteomes" id="UP000016923"/>
    </source>
</evidence>
<dbReference type="HOGENOM" id="CLU_006553_2_0_1"/>
<dbReference type="Pfam" id="PF00270">
    <property type="entry name" value="DEAD"/>
    <property type="match status" value="1"/>
</dbReference>
<evidence type="ECO:0000313" key="9">
    <source>
        <dbReference type="EMBL" id="EPE06336.1"/>
    </source>
</evidence>
<dbReference type="InterPro" id="IPR027417">
    <property type="entry name" value="P-loop_NTPase"/>
</dbReference>
<feature type="region of interest" description="Disordered" evidence="6">
    <location>
        <begin position="636"/>
        <end position="667"/>
    </location>
</feature>
<protein>
    <submittedName>
        <fullName evidence="9">Dead deah box helicase</fullName>
    </submittedName>
</protein>
<dbReference type="Proteomes" id="UP000016923">
    <property type="component" value="Unassembled WGS sequence"/>
</dbReference>
<dbReference type="InterPro" id="IPR050474">
    <property type="entry name" value="Hel308_SKI2-like"/>
</dbReference>
<feature type="region of interest" description="Disordered" evidence="6">
    <location>
        <begin position="55"/>
        <end position="89"/>
    </location>
</feature>
<dbReference type="PANTHER" id="PTHR47961:SF6">
    <property type="entry name" value="DNA-DIRECTED DNA POLYMERASE"/>
    <property type="match status" value="1"/>
</dbReference>
<evidence type="ECO:0000259" key="8">
    <source>
        <dbReference type="PROSITE" id="PS51194"/>
    </source>
</evidence>
<gene>
    <name evidence="9" type="ORF">F503_02464</name>
</gene>
<proteinExistence type="predicted"/>
<dbReference type="SUPFAM" id="SSF158702">
    <property type="entry name" value="Sec63 N-terminal domain-like"/>
    <property type="match status" value="1"/>
</dbReference>
<dbReference type="Gene3D" id="3.40.50.300">
    <property type="entry name" value="P-loop containing nucleotide triphosphate hydrolases"/>
    <property type="match status" value="2"/>
</dbReference>
<sequence length="1047" mass="114701">MASNANNGNRNGVWHKTSVQAARQQTYGAAEVSTLFAPQTTVAAPTTFAVGIKRAQAQAQPQASTQSQQPPLGPPAKRLATGPLPKRPAKLTASPIAVVVDPKADEDMNLNLPSWLPEGVSEYSQRRVISATPTVAQDPLLSLAHPIYGLPAQVVDNFEGMGIRAIYPWQKQCLLAGSLTPPAHGSDLLDGSRNLVYAAPTGGGKSLVADVLMLKRVLAIPSTQQQQGAMRRRPKALLVLPFVALVQEKVRWLRRVVQGVGGPPGGPGAGFGAGPGGDSLRVVGFFGGAKIRATWGDFDIGVATIEKANALINTAIDECTIGDLSVVVLDELHMIDDAHRGYILELLATKLRCLDHHVQIVGMSATLNWLGAYFYQTRYRPIPIEEHIVYDGHIYSAEDTQPVSSPSSQEIKNPQVPLKALRRIQNSIHTEFSEPVTNSVIALAAETALSGYGALVFVSSRASAENVALLISRTLASSLSELKEQSRKGELKNIGDIDEAWESRLDLLSELQSLATASSDNTLHQTILSGVGYHHAGMTAEERDLVATGYDRGVLKVCVATCTLAAGINLPARRVILHNARMGRQLVGPAMLRQMRGRAGRKGKDEVGETYLCCRATDVEDVIDLMHAELPDVGSVLARGENAEDEDEELDEKQKLERQKQGLEEERGRRLQRALLEVIAVRLATSREALDDYVKKTMLYAGVHAGSDGADSNSKDSRDAKDTEDTKDTNDGTHDKERMKKKRAKTWDDVENSLEALKNKGFVEVDAYDNLQATRFGRAVVVSALDPADALFVRGELERALKSFVLDGEMHILYTFTPINDSMNQGNIFWKRYCQEMDNLDDSGMRVLQLLGLNPSVIMRLQGGGSLPERTPEEKNAARVYRRFYLALQLRDLCNEMPIHRVAQKYDVARGAVQTLAQTCEGFAAGMIKFCEHMGWGAMASVLDHFVDRLKAGAKTDLLELARIAFVKSRTARVFWENGYKSVAAVANADPRELVPVLIQAQASKLRFNDVDSEVKFKDKMLAKAQIITESANRIWQIEMQRDLEEE</sequence>
<dbReference type="GO" id="GO:0003676">
    <property type="term" value="F:nucleic acid binding"/>
    <property type="evidence" value="ECO:0007669"/>
    <property type="project" value="InterPro"/>
</dbReference>
<name>S3C3H8_OPHP1</name>
<dbReference type="FunFam" id="1.10.3380.20:FF:000005">
    <property type="entry name" value="DNA-directed DNA polymerase theta, putative"/>
    <property type="match status" value="1"/>
</dbReference>
<feature type="compositionally biased region" description="Basic and acidic residues" evidence="6">
    <location>
        <begin position="713"/>
        <end position="738"/>
    </location>
</feature>
<dbReference type="PANTHER" id="PTHR47961">
    <property type="entry name" value="DNA POLYMERASE THETA, PUTATIVE (AFU_ORTHOLOGUE AFUA_1G05260)-RELATED"/>
    <property type="match status" value="1"/>
</dbReference>
<keyword evidence="2" id="KW-0378">Hydrolase</keyword>
<feature type="compositionally biased region" description="Basic and acidic residues" evidence="6">
    <location>
        <begin position="652"/>
        <end position="667"/>
    </location>
</feature>
<feature type="region of interest" description="Disordered" evidence="6">
    <location>
        <begin position="704"/>
        <end position="745"/>
    </location>
</feature>
<dbReference type="PROSITE" id="PS51194">
    <property type="entry name" value="HELICASE_CTER"/>
    <property type="match status" value="1"/>
</dbReference>
<feature type="domain" description="Helicase C-terminal" evidence="8">
    <location>
        <begin position="435"/>
        <end position="651"/>
    </location>
</feature>
<dbReference type="InterPro" id="IPR048960">
    <property type="entry name" value="POLQ-like_helical"/>
</dbReference>
<dbReference type="InterPro" id="IPR001650">
    <property type="entry name" value="Helicase_C-like"/>
</dbReference>
<dbReference type="OMA" id="MFLNANI"/>
<dbReference type="PROSITE" id="PS51192">
    <property type="entry name" value="HELICASE_ATP_BIND_1"/>
    <property type="match status" value="1"/>
</dbReference>
<comment type="catalytic activity">
    <reaction evidence="5">
        <text>ATP + H2O = ADP + phosphate + H(+)</text>
        <dbReference type="Rhea" id="RHEA:13065"/>
        <dbReference type="ChEBI" id="CHEBI:15377"/>
        <dbReference type="ChEBI" id="CHEBI:15378"/>
        <dbReference type="ChEBI" id="CHEBI:30616"/>
        <dbReference type="ChEBI" id="CHEBI:43474"/>
        <dbReference type="ChEBI" id="CHEBI:456216"/>
        <dbReference type="EC" id="5.6.2.4"/>
    </reaction>
</comment>
<dbReference type="Gene3D" id="1.10.3380.20">
    <property type="match status" value="1"/>
</dbReference>
<dbReference type="Pfam" id="PF20470">
    <property type="entry name" value="HTH_61"/>
    <property type="match status" value="2"/>
</dbReference>
<dbReference type="Pfam" id="PF21099">
    <property type="entry name" value="POLQ_helical"/>
    <property type="match status" value="1"/>
</dbReference>
<dbReference type="STRING" id="1262450.S3C3H8"/>
<feature type="compositionally biased region" description="Low complexity" evidence="6">
    <location>
        <begin position="55"/>
        <end position="70"/>
    </location>
</feature>
<keyword evidence="3 9" id="KW-0347">Helicase</keyword>
<dbReference type="OrthoDB" id="2320933at2759"/>
<dbReference type="GO" id="GO:0005524">
    <property type="term" value="F:ATP binding"/>
    <property type="evidence" value="ECO:0007669"/>
    <property type="project" value="UniProtKB-KW"/>
</dbReference>
<dbReference type="AlphaFoldDB" id="S3C3H8"/>
<dbReference type="Pfam" id="PF00271">
    <property type="entry name" value="Helicase_C"/>
    <property type="match status" value="1"/>
</dbReference>
<dbReference type="VEuPathDB" id="FungiDB:F503_02464"/>
<evidence type="ECO:0000259" key="7">
    <source>
        <dbReference type="PROSITE" id="PS51192"/>
    </source>
</evidence>
<evidence type="ECO:0000256" key="5">
    <source>
        <dbReference type="ARBA" id="ARBA00048988"/>
    </source>
</evidence>
<keyword evidence="4" id="KW-0067">ATP-binding</keyword>
<dbReference type="InterPro" id="IPR011545">
    <property type="entry name" value="DEAD/DEAH_box_helicase_dom"/>
</dbReference>
<dbReference type="InterPro" id="IPR014001">
    <property type="entry name" value="Helicase_ATP-bd"/>
</dbReference>
<evidence type="ECO:0000256" key="6">
    <source>
        <dbReference type="SAM" id="MobiDB-lite"/>
    </source>
</evidence>
<dbReference type="GO" id="GO:0016787">
    <property type="term" value="F:hydrolase activity"/>
    <property type="evidence" value="ECO:0007669"/>
    <property type="project" value="UniProtKB-KW"/>
</dbReference>
<dbReference type="eggNOG" id="KOG0950">
    <property type="taxonomic scope" value="Eukaryota"/>
</dbReference>
<dbReference type="SMART" id="SM00490">
    <property type="entry name" value="HELICc"/>
    <property type="match status" value="1"/>
</dbReference>
<feature type="domain" description="Helicase ATP-binding" evidence="7">
    <location>
        <begin position="186"/>
        <end position="385"/>
    </location>
</feature>
<dbReference type="Pfam" id="PF25453">
    <property type="entry name" value="DUF7898"/>
    <property type="match status" value="1"/>
</dbReference>
<organism evidence="9 10">
    <name type="scientific">Ophiostoma piceae (strain UAMH 11346)</name>
    <name type="common">Sap stain fungus</name>
    <dbReference type="NCBI Taxonomy" id="1262450"/>
    <lineage>
        <taxon>Eukaryota</taxon>
        <taxon>Fungi</taxon>
        <taxon>Dikarya</taxon>
        <taxon>Ascomycota</taxon>
        <taxon>Pezizomycotina</taxon>
        <taxon>Sordariomycetes</taxon>
        <taxon>Sordariomycetidae</taxon>
        <taxon>Ophiostomatales</taxon>
        <taxon>Ophiostomataceae</taxon>
        <taxon>Ophiostoma</taxon>
    </lineage>
</organism>
<dbReference type="SUPFAM" id="SSF52540">
    <property type="entry name" value="P-loop containing nucleoside triphosphate hydrolases"/>
    <property type="match status" value="1"/>
</dbReference>
<dbReference type="GO" id="GO:0043138">
    <property type="term" value="F:3'-5' DNA helicase activity"/>
    <property type="evidence" value="ECO:0007669"/>
    <property type="project" value="UniProtKB-EC"/>
</dbReference>
<keyword evidence="1" id="KW-0547">Nucleotide-binding</keyword>
<evidence type="ECO:0000256" key="3">
    <source>
        <dbReference type="ARBA" id="ARBA00022806"/>
    </source>
</evidence>
<evidence type="ECO:0000256" key="2">
    <source>
        <dbReference type="ARBA" id="ARBA00022801"/>
    </source>
</evidence>
<dbReference type="InterPro" id="IPR057220">
    <property type="entry name" value="DUF7898"/>
</dbReference>
<dbReference type="CDD" id="cd18026">
    <property type="entry name" value="DEXHc_POLQ-like"/>
    <property type="match status" value="1"/>
</dbReference>
<dbReference type="InterPro" id="IPR046931">
    <property type="entry name" value="HTH_61"/>
</dbReference>
<keyword evidence="10" id="KW-1185">Reference proteome</keyword>
<dbReference type="CDD" id="cd18795">
    <property type="entry name" value="SF2_C_Ski2"/>
    <property type="match status" value="1"/>
</dbReference>
<evidence type="ECO:0000256" key="1">
    <source>
        <dbReference type="ARBA" id="ARBA00022741"/>
    </source>
</evidence>
<evidence type="ECO:0000256" key="4">
    <source>
        <dbReference type="ARBA" id="ARBA00022840"/>
    </source>
</evidence>
<accession>S3C3H8</accession>
<dbReference type="SMART" id="SM00487">
    <property type="entry name" value="DEXDc"/>
    <property type="match status" value="1"/>
</dbReference>
<reference evidence="9 10" key="1">
    <citation type="journal article" date="2013" name="BMC Genomics">
        <title>The genome and transcriptome of the pine saprophyte Ophiostoma piceae, and a comparison with the bark beetle-associated pine pathogen Grosmannia clavigera.</title>
        <authorList>
            <person name="Haridas S."/>
            <person name="Wang Y."/>
            <person name="Lim L."/>
            <person name="Massoumi Alamouti S."/>
            <person name="Jackman S."/>
            <person name="Docking R."/>
            <person name="Robertson G."/>
            <person name="Birol I."/>
            <person name="Bohlmann J."/>
            <person name="Breuil C."/>
        </authorList>
    </citation>
    <scope>NUCLEOTIDE SEQUENCE [LARGE SCALE GENOMIC DNA]</scope>
    <source>
        <strain evidence="9 10">UAMH 11346</strain>
    </source>
</reference>
<dbReference type="EMBL" id="KE148153">
    <property type="protein sequence ID" value="EPE06336.1"/>
    <property type="molecule type" value="Genomic_DNA"/>
</dbReference>